<evidence type="ECO:0000259" key="2">
    <source>
        <dbReference type="Pfam" id="PF14317"/>
    </source>
</evidence>
<reference evidence="3 4" key="1">
    <citation type="submission" date="2022-11" db="EMBL/GenBank/DDBJ databases">
        <authorList>
            <person name="Caiyu Z."/>
        </authorList>
    </citation>
    <scope>NUCLEOTIDE SEQUENCE [LARGE SCALE GENOMIC DNA]</scope>
    <source>
        <strain evidence="3 4">YR-4</strain>
    </source>
</reference>
<feature type="domain" description="YcxB-like C-terminal" evidence="2">
    <location>
        <begin position="109"/>
        <end position="162"/>
    </location>
</feature>
<name>A0ABT4BUU9_9FIRM</name>
<feature type="transmembrane region" description="Helical" evidence="1">
    <location>
        <begin position="62"/>
        <end position="83"/>
    </location>
</feature>
<dbReference type="Pfam" id="PF14317">
    <property type="entry name" value="YcxB"/>
    <property type="match status" value="1"/>
</dbReference>
<accession>A0ABT4BUU9</accession>
<dbReference type="EMBL" id="JAPOHA010000010">
    <property type="protein sequence ID" value="MCY1714678.1"/>
    <property type="molecule type" value="Genomic_DNA"/>
</dbReference>
<dbReference type="InterPro" id="IPR025588">
    <property type="entry name" value="YcxB-like_C"/>
</dbReference>
<dbReference type="RefSeq" id="WP_268058733.1">
    <property type="nucleotide sequence ID" value="NZ_JAPOHA010000010.1"/>
</dbReference>
<keyword evidence="1" id="KW-0472">Membrane</keyword>
<keyword evidence="1" id="KW-0812">Transmembrane</keyword>
<evidence type="ECO:0000313" key="3">
    <source>
        <dbReference type="EMBL" id="MCY1714678.1"/>
    </source>
</evidence>
<gene>
    <name evidence="3" type="ORF">OUY18_10470</name>
</gene>
<organism evidence="3 4">
    <name type="scientific">Caproiciproducens galactitolivorans</name>
    <dbReference type="NCBI Taxonomy" id="642589"/>
    <lineage>
        <taxon>Bacteria</taxon>
        <taxon>Bacillati</taxon>
        <taxon>Bacillota</taxon>
        <taxon>Clostridia</taxon>
        <taxon>Eubacteriales</taxon>
        <taxon>Acutalibacteraceae</taxon>
        <taxon>Caproiciproducens</taxon>
    </lineage>
</organism>
<feature type="transmembrane region" description="Helical" evidence="1">
    <location>
        <begin position="35"/>
        <end position="56"/>
    </location>
</feature>
<sequence>MEDNPISVSFLTTNFDYADFKSAAAKADMQKGERLVFRITGVVLIVTALLLQVYSFKSVRNSILYAAMAAAGILVGFLYELIAQYTLRRRALRYFDANKEKFIAQTTEFHKDEITFQTERYTAAIPYDLFYRAYEDGRVFILYTGINEMRFIPKRAMGDGECTQIRNILQTKLQEKYQQEGAR</sequence>
<evidence type="ECO:0000256" key="1">
    <source>
        <dbReference type="SAM" id="Phobius"/>
    </source>
</evidence>
<comment type="caution">
    <text evidence="3">The sequence shown here is derived from an EMBL/GenBank/DDBJ whole genome shotgun (WGS) entry which is preliminary data.</text>
</comment>
<keyword evidence="1" id="KW-1133">Transmembrane helix</keyword>
<proteinExistence type="predicted"/>
<dbReference type="Proteomes" id="UP001082703">
    <property type="component" value="Unassembled WGS sequence"/>
</dbReference>
<keyword evidence="4" id="KW-1185">Reference proteome</keyword>
<protein>
    <submittedName>
        <fullName evidence="3">YcxB family protein</fullName>
    </submittedName>
</protein>
<evidence type="ECO:0000313" key="4">
    <source>
        <dbReference type="Proteomes" id="UP001082703"/>
    </source>
</evidence>